<proteinExistence type="predicted"/>
<name>A0ABQ9YTJ4_9CRUS</name>
<dbReference type="EMBL" id="JAOYFB010000001">
    <property type="protein sequence ID" value="KAK4003968.1"/>
    <property type="molecule type" value="Genomic_DNA"/>
</dbReference>
<protein>
    <submittedName>
        <fullName evidence="1">Uncharacterized protein</fullName>
    </submittedName>
</protein>
<gene>
    <name evidence="1" type="ORF">OUZ56_005713</name>
</gene>
<comment type="caution">
    <text evidence="1">The sequence shown here is derived from an EMBL/GenBank/DDBJ whole genome shotgun (WGS) entry which is preliminary data.</text>
</comment>
<dbReference type="Proteomes" id="UP001234178">
    <property type="component" value="Unassembled WGS sequence"/>
</dbReference>
<sequence length="63" mass="7209">MSNSPIWLLWEKDETVQLNEAVIEHLKELAIYRALSPTLRHTSAFILRKCRLMVTLITGASTV</sequence>
<keyword evidence="2" id="KW-1185">Reference proteome</keyword>
<evidence type="ECO:0000313" key="1">
    <source>
        <dbReference type="EMBL" id="KAK4003968.1"/>
    </source>
</evidence>
<evidence type="ECO:0000313" key="2">
    <source>
        <dbReference type="Proteomes" id="UP001234178"/>
    </source>
</evidence>
<accession>A0ABQ9YTJ4</accession>
<organism evidence="1 2">
    <name type="scientific">Daphnia magna</name>
    <dbReference type="NCBI Taxonomy" id="35525"/>
    <lineage>
        <taxon>Eukaryota</taxon>
        <taxon>Metazoa</taxon>
        <taxon>Ecdysozoa</taxon>
        <taxon>Arthropoda</taxon>
        <taxon>Crustacea</taxon>
        <taxon>Branchiopoda</taxon>
        <taxon>Diplostraca</taxon>
        <taxon>Cladocera</taxon>
        <taxon>Anomopoda</taxon>
        <taxon>Daphniidae</taxon>
        <taxon>Daphnia</taxon>
    </lineage>
</organism>
<reference evidence="1 2" key="1">
    <citation type="journal article" date="2023" name="Nucleic Acids Res.">
        <title>The hologenome of Daphnia magna reveals possible DNA methylation and microbiome-mediated evolution of the host genome.</title>
        <authorList>
            <person name="Chaturvedi A."/>
            <person name="Li X."/>
            <person name="Dhandapani V."/>
            <person name="Marshall H."/>
            <person name="Kissane S."/>
            <person name="Cuenca-Cambronero M."/>
            <person name="Asole G."/>
            <person name="Calvet F."/>
            <person name="Ruiz-Romero M."/>
            <person name="Marangio P."/>
            <person name="Guigo R."/>
            <person name="Rago D."/>
            <person name="Mirbahai L."/>
            <person name="Eastwood N."/>
            <person name="Colbourne J.K."/>
            <person name="Zhou J."/>
            <person name="Mallon E."/>
            <person name="Orsini L."/>
        </authorList>
    </citation>
    <scope>NUCLEOTIDE SEQUENCE [LARGE SCALE GENOMIC DNA]</scope>
    <source>
        <strain evidence="1">LRV0_1</strain>
    </source>
</reference>